<dbReference type="GO" id="GO:0031625">
    <property type="term" value="F:ubiquitin protein ligase binding"/>
    <property type="evidence" value="ECO:0007669"/>
    <property type="project" value="InterPro"/>
</dbReference>
<comment type="similarity">
    <text evidence="7">Belongs to the cullin family.</text>
</comment>
<dbReference type="InterPro" id="IPR016158">
    <property type="entry name" value="Cullin_homology"/>
</dbReference>
<dbReference type="SUPFAM" id="SSF46785">
    <property type="entry name" value="Winged helix' DNA-binding domain"/>
    <property type="match status" value="1"/>
</dbReference>
<accession>A0A835NME2</accession>
<dbReference type="FunFam" id="1.20.1310.10:FF:000027">
    <property type="entry name" value="Anaphase-promoting complex subunit 2"/>
    <property type="match status" value="1"/>
</dbReference>
<sequence length="799" mass="90939">MELSAAWHTLSTALVPPAALGLAAPRPEAAGPLQDAELRAALDVLRCYDLHSIVEEWFIEVLQTDLQANIAPEFWNCIGQYESTAEEPQCAALLLDAFSLLKCHLEPYMNSLELLEQWTKAGLLLGTGAQTLQEKVYTMFKAILFFSTTKSFQEMIQQFYSRTFRIYMRQWKKGEDGTNECESSMSETEQESDPEEGGGEGQLCAGCSSKREQCWCPEAMEQFQQLNDILHRLNLLERVSADAVTTILHRMIEERMEQRCRGEYEHSFLNEFQEWIEKVIGWLSRVFLQDGPLAQSSPEASSTLKRWRCHVQRFFYRIYASMRIEELFSIIRGVNTSDIITLYISAIKALRELDPSMVILEVACEPIRKYLRTREDTVRQIVAGLTGDAEGSGDLANELSKADPVTLENGQESDDDISEPGDWVPDPVDADPGKSSSKRRSSDIISLLVSIYGSKDLFINEYRTLLADRLLHQFNYSAEREIRNVELLKLRFGEAQMHYCEVMLKDMADSRRINANIRDEEEKLPEEERPPFSLVAVILSSEFWPPLKEEKLELPEQVKEAMEAYSKKYEKLKAMRTLNWKYHLGLVSLDVELADRTLSLSVSPVHAAIILHFQTKMPPLPYPASYQILAGSGVGGVLFSISSLISMVSAGTWTLTELSEVLKVPVTSLKRKMTLWLQQGVLREEPEGTFTVIEEEQKDQVEKVVLIDSDEEGDSAMASQADQKEEELQLFWTYIQAMLTNLESLSLERIHSMLKMFVMTGPVVTEIDIQELQGFLQKKVRDQQLIYSGGVYRLPKNCN</sequence>
<dbReference type="PANTHER" id="PTHR45957">
    <property type="entry name" value="ANAPHASE-PROMOTING COMPLEX SUBUNIT 2"/>
    <property type="match status" value="1"/>
</dbReference>
<dbReference type="GO" id="GO:0005680">
    <property type="term" value="C:anaphase-promoting complex"/>
    <property type="evidence" value="ECO:0007669"/>
    <property type="project" value="TreeGrafter"/>
</dbReference>
<dbReference type="GO" id="GO:0070979">
    <property type="term" value="P:protein K11-linked ubiquitination"/>
    <property type="evidence" value="ECO:0007669"/>
    <property type="project" value="TreeGrafter"/>
</dbReference>
<dbReference type="SUPFAM" id="SSF75632">
    <property type="entry name" value="Cullin homology domain"/>
    <property type="match status" value="1"/>
</dbReference>
<dbReference type="InterPro" id="IPR036317">
    <property type="entry name" value="Cullin_homology_sf"/>
</dbReference>
<dbReference type="FunFam" id="1.10.10.10:FF:000284">
    <property type="entry name" value="Anaphase-promoting complex subunit 2"/>
    <property type="match status" value="1"/>
</dbReference>
<dbReference type="Pfam" id="PF08672">
    <property type="entry name" value="ANAPC2"/>
    <property type="match status" value="1"/>
</dbReference>
<feature type="region of interest" description="Disordered" evidence="8">
    <location>
        <begin position="176"/>
        <end position="202"/>
    </location>
</feature>
<dbReference type="InterPro" id="IPR014786">
    <property type="entry name" value="ANAPC2_C"/>
</dbReference>
<dbReference type="PROSITE" id="PS50069">
    <property type="entry name" value="CULLIN_2"/>
    <property type="match status" value="1"/>
</dbReference>
<proteinExistence type="inferred from homology"/>
<dbReference type="InterPro" id="IPR036390">
    <property type="entry name" value="WH_DNA-bd_sf"/>
</dbReference>
<evidence type="ECO:0000259" key="9">
    <source>
        <dbReference type="PROSITE" id="PS50069"/>
    </source>
</evidence>
<keyword evidence="6" id="KW-0131">Cell cycle</keyword>
<reference evidence="11" key="3">
    <citation type="submission" date="2022-01" db="EMBL/GenBank/DDBJ databases">
        <authorList>
            <person name="Rubenstein D.R."/>
        </authorList>
    </citation>
    <scope>NUCLEOTIDE SEQUENCE</scope>
    <source>
        <strain evidence="11">SS15</strain>
        <tissue evidence="11">Liver</tissue>
    </source>
</reference>
<dbReference type="InterPro" id="IPR036388">
    <property type="entry name" value="WH-like_DNA-bd_sf"/>
</dbReference>
<reference evidence="11 12" key="2">
    <citation type="journal article" date="2021" name="J. Hered.">
        <title>Feather Gene Expression Elucidates the Developmental Basis of Plumage Iridescence in African Starlings.</title>
        <authorList>
            <person name="Rubenstein D.R."/>
            <person name="Corvelo A."/>
            <person name="MacManes M.D."/>
            <person name="Maia R."/>
            <person name="Narzisi G."/>
            <person name="Rousaki A."/>
            <person name="Vandenabeele P."/>
            <person name="Shawkey M.D."/>
            <person name="Solomon J."/>
        </authorList>
    </citation>
    <scope>NUCLEOTIDE SEQUENCE [LARGE SCALE GENOMIC DNA]</scope>
    <source>
        <strain evidence="11">SS15</strain>
    </source>
</reference>
<feature type="compositionally biased region" description="Acidic residues" evidence="8">
    <location>
        <begin position="188"/>
        <end position="198"/>
    </location>
</feature>
<evidence type="ECO:0000313" key="12">
    <source>
        <dbReference type="Proteomes" id="UP000618051"/>
    </source>
</evidence>
<evidence type="ECO:0000313" key="10">
    <source>
        <dbReference type="EMBL" id="KAG0118287.1"/>
    </source>
</evidence>
<gene>
    <name evidence="11" type="ORF">IHE44_0007089</name>
    <name evidence="10" type="ORF">IHE44_001211</name>
</gene>
<dbReference type="Gene3D" id="1.20.1310.10">
    <property type="entry name" value="Cullin Repeats"/>
    <property type="match status" value="1"/>
</dbReference>
<dbReference type="Pfam" id="PF26557">
    <property type="entry name" value="Cullin_AB"/>
    <property type="match status" value="1"/>
</dbReference>
<keyword evidence="12" id="KW-1185">Reference proteome</keyword>
<evidence type="ECO:0000256" key="4">
    <source>
        <dbReference type="ARBA" id="ARBA00022776"/>
    </source>
</evidence>
<dbReference type="InterPro" id="IPR059120">
    <property type="entry name" value="Cullin-like_AB"/>
</dbReference>
<comment type="caution">
    <text evidence="10">The sequence shown here is derived from an EMBL/GenBank/DDBJ whole genome shotgun (WGS) entry which is preliminary data.</text>
</comment>
<evidence type="ECO:0000256" key="8">
    <source>
        <dbReference type="SAM" id="MobiDB-lite"/>
    </source>
</evidence>
<dbReference type="InterPro" id="IPR057975">
    <property type="entry name" value="TPR_ANAPC2"/>
</dbReference>
<dbReference type="PANTHER" id="PTHR45957:SF1">
    <property type="entry name" value="ANAPHASE-PROMOTING COMPLEX SUBUNIT 2"/>
    <property type="match status" value="1"/>
</dbReference>
<keyword evidence="5" id="KW-0833">Ubl conjugation pathway</keyword>
<reference evidence="10" key="1">
    <citation type="submission" date="2020-10" db="EMBL/GenBank/DDBJ databases">
        <title>Feather gene expression reveals the developmental basis of iridescence in African starlings.</title>
        <authorList>
            <person name="Rubenstein D.R."/>
        </authorList>
    </citation>
    <scope>NUCLEOTIDE SEQUENCE</scope>
    <source>
        <strain evidence="10">SS15</strain>
        <tissue evidence="10">Liver</tissue>
    </source>
</reference>
<evidence type="ECO:0000256" key="1">
    <source>
        <dbReference type="ARBA" id="ARBA00004906"/>
    </source>
</evidence>
<dbReference type="SMART" id="SM00182">
    <property type="entry name" value="CULLIN"/>
    <property type="match status" value="1"/>
</dbReference>
<dbReference type="GO" id="GO:0007091">
    <property type="term" value="P:metaphase/anaphase transition of mitotic cell cycle"/>
    <property type="evidence" value="ECO:0007669"/>
    <property type="project" value="TreeGrafter"/>
</dbReference>
<dbReference type="EMBL" id="JADDUC020000023">
    <property type="protein sequence ID" value="KAI1232040.1"/>
    <property type="molecule type" value="Genomic_DNA"/>
</dbReference>
<evidence type="ECO:0000256" key="6">
    <source>
        <dbReference type="ARBA" id="ARBA00023306"/>
    </source>
</evidence>
<keyword evidence="3" id="KW-0132">Cell division</keyword>
<evidence type="ECO:0000256" key="2">
    <source>
        <dbReference type="ARBA" id="ARBA00016068"/>
    </source>
</evidence>
<dbReference type="UniPathway" id="UPA00143"/>
<dbReference type="EMBL" id="JADDUC010000115">
    <property type="protein sequence ID" value="KAG0118287.1"/>
    <property type="molecule type" value="Genomic_DNA"/>
</dbReference>
<dbReference type="Gene3D" id="1.10.10.10">
    <property type="entry name" value="Winged helix-like DNA-binding domain superfamily/Winged helix DNA-binding domain"/>
    <property type="match status" value="1"/>
</dbReference>
<dbReference type="Pfam" id="PF25773">
    <property type="entry name" value="TPR_ANAPC2"/>
    <property type="match status" value="1"/>
</dbReference>
<feature type="region of interest" description="Disordered" evidence="8">
    <location>
        <begin position="400"/>
        <end position="438"/>
    </location>
</feature>
<dbReference type="Proteomes" id="UP000618051">
    <property type="component" value="Unassembled WGS sequence"/>
</dbReference>
<dbReference type="Gene3D" id="3.30.230.130">
    <property type="entry name" value="Cullin, Chain C, Domain 2"/>
    <property type="match status" value="1"/>
</dbReference>
<protein>
    <recommendedName>
        <fullName evidence="2">Anaphase-promoting complex subunit 2</fullName>
    </recommendedName>
</protein>
<dbReference type="GO" id="GO:0006511">
    <property type="term" value="P:ubiquitin-dependent protein catabolic process"/>
    <property type="evidence" value="ECO:0007669"/>
    <property type="project" value="InterPro"/>
</dbReference>
<dbReference type="OrthoDB" id="5581181at2759"/>
<keyword evidence="4" id="KW-0498">Mitosis</keyword>
<comment type="pathway">
    <text evidence="1">Protein modification; protein ubiquitination.</text>
</comment>
<evidence type="ECO:0000313" key="11">
    <source>
        <dbReference type="EMBL" id="KAI1232040.1"/>
    </source>
</evidence>
<evidence type="ECO:0000256" key="5">
    <source>
        <dbReference type="ARBA" id="ARBA00022786"/>
    </source>
</evidence>
<name>A0A835NME2_9PASS</name>
<evidence type="ECO:0000256" key="3">
    <source>
        <dbReference type="ARBA" id="ARBA00022618"/>
    </source>
</evidence>
<evidence type="ECO:0000256" key="7">
    <source>
        <dbReference type="PROSITE-ProRule" id="PRU00330"/>
    </source>
</evidence>
<feature type="domain" description="Cullin family profile" evidence="9">
    <location>
        <begin position="445"/>
        <end position="677"/>
    </location>
</feature>
<dbReference type="GO" id="GO:0051301">
    <property type="term" value="P:cell division"/>
    <property type="evidence" value="ECO:0007669"/>
    <property type="project" value="UniProtKB-KW"/>
</dbReference>
<dbReference type="AlphaFoldDB" id="A0A835NME2"/>
<dbReference type="SMART" id="SM01013">
    <property type="entry name" value="APC2"/>
    <property type="match status" value="1"/>
</dbReference>
<organism evidence="10">
    <name type="scientific">Lamprotornis superbus</name>
    <dbReference type="NCBI Taxonomy" id="245042"/>
    <lineage>
        <taxon>Eukaryota</taxon>
        <taxon>Metazoa</taxon>
        <taxon>Chordata</taxon>
        <taxon>Craniata</taxon>
        <taxon>Vertebrata</taxon>
        <taxon>Euteleostomi</taxon>
        <taxon>Archelosauria</taxon>
        <taxon>Archosauria</taxon>
        <taxon>Dinosauria</taxon>
        <taxon>Saurischia</taxon>
        <taxon>Theropoda</taxon>
        <taxon>Coelurosauria</taxon>
        <taxon>Aves</taxon>
        <taxon>Neognathae</taxon>
        <taxon>Neoaves</taxon>
        <taxon>Telluraves</taxon>
        <taxon>Australaves</taxon>
        <taxon>Passeriformes</taxon>
        <taxon>Sturnidae</taxon>
        <taxon>Lamprotornis</taxon>
    </lineage>
</organism>
<dbReference type="InterPro" id="IPR044554">
    <property type="entry name" value="ANAPC2"/>
</dbReference>